<keyword evidence="2" id="KW-1185">Reference proteome</keyword>
<accession>A0ACD3B7K9</accession>
<dbReference type="Proteomes" id="UP000308600">
    <property type="component" value="Unassembled WGS sequence"/>
</dbReference>
<protein>
    <submittedName>
        <fullName evidence="1">Uncharacterized protein</fullName>
    </submittedName>
</protein>
<reference evidence="1 2" key="1">
    <citation type="journal article" date="2019" name="Nat. Ecol. Evol.">
        <title>Megaphylogeny resolves global patterns of mushroom evolution.</title>
        <authorList>
            <person name="Varga T."/>
            <person name="Krizsan K."/>
            <person name="Foldi C."/>
            <person name="Dima B."/>
            <person name="Sanchez-Garcia M."/>
            <person name="Sanchez-Ramirez S."/>
            <person name="Szollosi G.J."/>
            <person name="Szarkandi J.G."/>
            <person name="Papp V."/>
            <person name="Albert L."/>
            <person name="Andreopoulos W."/>
            <person name="Angelini C."/>
            <person name="Antonin V."/>
            <person name="Barry K.W."/>
            <person name="Bougher N.L."/>
            <person name="Buchanan P."/>
            <person name="Buyck B."/>
            <person name="Bense V."/>
            <person name="Catcheside P."/>
            <person name="Chovatia M."/>
            <person name="Cooper J."/>
            <person name="Damon W."/>
            <person name="Desjardin D."/>
            <person name="Finy P."/>
            <person name="Geml J."/>
            <person name="Haridas S."/>
            <person name="Hughes K."/>
            <person name="Justo A."/>
            <person name="Karasinski D."/>
            <person name="Kautmanova I."/>
            <person name="Kiss B."/>
            <person name="Kocsube S."/>
            <person name="Kotiranta H."/>
            <person name="LaButti K.M."/>
            <person name="Lechner B.E."/>
            <person name="Liimatainen K."/>
            <person name="Lipzen A."/>
            <person name="Lukacs Z."/>
            <person name="Mihaltcheva S."/>
            <person name="Morgado L.N."/>
            <person name="Niskanen T."/>
            <person name="Noordeloos M.E."/>
            <person name="Ohm R.A."/>
            <person name="Ortiz-Santana B."/>
            <person name="Ovrebo C."/>
            <person name="Racz N."/>
            <person name="Riley R."/>
            <person name="Savchenko A."/>
            <person name="Shiryaev A."/>
            <person name="Soop K."/>
            <person name="Spirin V."/>
            <person name="Szebenyi C."/>
            <person name="Tomsovsky M."/>
            <person name="Tulloss R.E."/>
            <person name="Uehling J."/>
            <person name="Grigoriev I.V."/>
            <person name="Vagvolgyi C."/>
            <person name="Papp T."/>
            <person name="Martin F.M."/>
            <person name="Miettinen O."/>
            <person name="Hibbett D.S."/>
            <person name="Nagy L.G."/>
        </authorList>
    </citation>
    <scope>NUCLEOTIDE SEQUENCE [LARGE SCALE GENOMIC DNA]</scope>
    <source>
        <strain evidence="1 2">NL-1719</strain>
    </source>
</reference>
<sequence length="303" mass="33210">MGDTLPDLKDIAGPRLIGYMLNSVLYGSLGVQVYFYYEAFPKDRRAIKCLVYTIFLLETLQTIMFFRDCFVVFTKGLGNPSEVNTTQLCWFAVAILDGIVGCIVQIFFAYRIFVLSKSKIVPSIICIVAITQAISAVTAGIMARSTHISDTSKVSSLPICIWLSGSAICDTLIASFMTYYLSRCNSKVRQTRALISKLIRMTIETGSITASVAVVVLVMFLLGKPNFFSASITLSIILGKLYSNTTLVILNSRRNISDIDDASTSGQPLSLLNFEQDPNCNILGVLNDHESGDSGARQIKISV</sequence>
<evidence type="ECO:0000313" key="1">
    <source>
        <dbReference type="EMBL" id="TFK74303.1"/>
    </source>
</evidence>
<gene>
    <name evidence="1" type="ORF">BDN72DRAFT_789560</name>
</gene>
<organism evidence="1 2">
    <name type="scientific">Pluteus cervinus</name>
    <dbReference type="NCBI Taxonomy" id="181527"/>
    <lineage>
        <taxon>Eukaryota</taxon>
        <taxon>Fungi</taxon>
        <taxon>Dikarya</taxon>
        <taxon>Basidiomycota</taxon>
        <taxon>Agaricomycotina</taxon>
        <taxon>Agaricomycetes</taxon>
        <taxon>Agaricomycetidae</taxon>
        <taxon>Agaricales</taxon>
        <taxon>Pluteineae</taxon>
        <taxon>Pluteaceae</taxon>
        <taxon>Pluteus</taxon>
    </lineage>
</organism>
<evidence type="ECO:0000313" key="2">
    <source>
        <dbReference type="Proteomes" id="UP000308600"/>
    </source>
</evidence>
<name>A0ACD3B7K9_9AGAR</name>
<proteinExistence type="predicted"/>
<dbReference type="EMBL" id="ML208269">
    <property type="protein sequence ID" value="TFK74303.1"/>
    <property type="molecule type" value="Genomic_DNA"/>
</dbReference>